<feature type="compositionally biased region" description="Basic and acidic residues" evidence="1">
    <location>
        <begin position="1"/>
        <end position="19"/>
    </location>
</feature>
<reference evidence="2" key="1">
    <citation type="submission" date="2014-05" db="EMBL/GenBank/DDBJ databases">
        <title>The transcriptome of the halophilic microalga Tetraselmis sp. GSL018 isolated from the Great Salt Lake, Utah.</title>
        <authorList>
            <person name="Jinkerson R.E."/>
            <person name="D'Adamo S."/>
            <person name="Posewitz M.C."/>
        </authorList>
    </citation>
    <scope>NUCLEOTIDE SEQUENCE</scope>
    <source>
        <strain evidence="2">GSL018</strain>
    </source>
</reference>
<accession>A0A061SCU5</accession>
<dbReference type="AlphaFoldDB" id="A0A061SCU5"/>
<evidence type="ECO:0000313" key="2">
    <source>
        <dbReference type="EMBL" id="JAC80670.1"/>
    </source>
</evidence>
<name>A0A061SCU5_9CHLO</name>
<organism evidence="2">
    <name type="scientific">Tetraselmis sp. GSL018</name>
    <dbReference type="NCBI Taxonomy" id="582737"/>
    <lineage>
        <taxon>Eukaryota</taxon>
        <taxon>Viridiplantae</taxon>
        <taxon>Chlorophyta</taxon>
        <taxon>core chlorophytes</taxon>
        <taxon>Chlorodendrophyceae</taxon>
        <taxon>Chlorodendrales</taxon>
        <taxon>Chlorodendraceae</taxon>
        <taxon>Tetraselmis</taxon>
    </lineage>
</organism>
<dbReference type="EMBL" id="GBEZ01004557">
    <property type="protein sequence ID" value="JAC80670.1"/>
    <property type="molecule type" value="Transcribed_RNA"/>
</dbReference>
<proteinExistence type="predicted"/>
<feature type="region of interest" description="Disordered" evidence="1">
    <location>
        <begin position="1"/>
        <end position="34"/>
    </location>
</feature>
<protein>
    <submittedName>
        <fullName evidence="2">Uncharacterized protein</fullName>
    </submittedName>
</protein>
<feature type="non-terminal residue" evidence="2">
    <location>
        <position position="111"/>
    </location>
</feature>
<sequence length="111" mass="11627">MCGEGREQNQPHLHSDGRACSDSPPPPRLPSKKKMGPLLLILGGDAIGAETLPLTLAALTLAGARVHALLLNTATPAQDPTQFRGCTPNRSAGRRSPEAGPRAVPSHAWPQ</sequence>
<gene>
    <name evidence="2" type="ORF">TSPGSL018_9755</name>
</gene>
<evidence type="ECO:0000256" key="1">
    <source>
        <dbReference type="SAM" id="MobiDB-lite"/>
    </source>
</evidence>
<feature type="region of interest" description="Disordered" evidence="1">
    <location>
        <begin position="75"/>
        <end position="111"/>
    </location>
</feature>